<dbReference type="GO" id="GO:0030515">
    <property type="term" value="F:snoRNA binding"/>
    <property type="evidence" value="ECO:0007669"/>
    <property type="project" value="TreeGrafter"/>
</dbReference>
<evidence type="ECO:0000256" key="4">
    <source>
        <dbReference type="ARBA" id="ARBA00022552"/>
    </source>
</evidence>
<dbReference type="InterPro" id="IPR011989">
    <property type="entry name" value="ARM-like"/>
</dbReference>
<protein>
    <recommendedName>
        <fullName evidence="7">HEAT repeat-containing protein 1</fullName>
    </recommendedName>
</protein>
<keyword evidence="6 7" id="KW-0687">Ribonucleoprotein</keyword>
<dbReference type="Gene3D" id="1.25.10.10">
    <property type="entry name" value="Leucine-rich Repeat Variant"/>
    <property type="match status" value="3"/>
</dbReference>
<sequence length="2065" mass="234746">MTSLAEQLKRLALPQTDPSLLSRSEAASLLFSSKEAASIDRDTFFAIGCTGLEELMGIDPSFEVFQSSLFSSVSKGLERSVQSKAVNQELNKNISLFLIHLSPYFMLKPAQKCLEWLIHRFHIHLYNQDSLIGCVLPYHETKLFVRVIQLLDIKSPTHKWHWMDPIRKPGVPLARGTVITHCYKDLDFMDFICRLAAKSVKVFSECPGNSAQLRVLLVFYASTIVSALGAAEKITDTMVSMLLPYIQKGLKSSVQDYRAATYMIICQMTVKVTVETSLVHSLMLQISKTLSKVPSLARDGVACLNLLLQTQKGDKLGKKPFNYLCKTPELVAILQGLSAGYDISPLLRYLLPHLVCTVMRSDTEESEETENQIYIRHLEAIIQINFIFFSAVLYKYMVFCNVLWKMLGILSVDRYPKALDSVLEKHLEDCADEADQNLFHQFISLSLSCGKYKFLEDSDTSLLLSLNHPQPAVRVLALQHLKDVIETSKEGFDQSFIEEAIFGRLKDDNRDVVMSALSSLEVSVHGFSTSFFLFRYKVLERATKILVKEEILKEKKELLDEAVMRLLPFMVITNTNSKSSDWKMTICLSESDLCSLHPLLKGWPEDLEEAIKSSKSAELIGVANKKMILLFSKNMTSGDSSLLLQMVGDLILVAETESDSVRQKITTHIIGSVLVQCCCNTQMKESYFSVAIRVFRFLDKKIKSLRACDPAEVRCKQLGEEVLKILPSFLFKETWWNPESLNQDSQDYLHLLLGLFDLLVCGASEGSNALQYRALMNLLLKVHLKDSEILFKFLSILWTHSYNLSNHLNYEVSAMLQTQALYIGYALLESQTYQKKKQLLSPSSPVVISLLINLGSPVSEVRRAALNCLHSLKGIKESVFHPVLQHLEQKTEEIISDPTYITQVMEGLFEELETQPKQKSQKKKLSEALESILDCVQNPIFPSYIARHLMKILREVHGEMILSHLLPALDRLLEKVFKKPEAMLKDEVVLLHLILGQFNEYSATLLCKNEQSLDLFIKCLHAAKKIYEEIPPFQITALGQITKPFFAAVSDGMVQQKLLKVLFDLLLNCKNPLCAQTISSVFKGISVCAEQIVRELEPPEKTKGLGTVQQTRRQKMQQQRKPQDAELAPEASHFSWQRVMLILELLQHKKKLRRPQALVPTLFNLLSRCLEPMESEEENMEYTKQLILSCLLNICQKLSSDGSKIPADILDKEKFNVEVIVQCIRISKMPQTHHHALLLLGAVAGMFPDKVLHNIMPIFTFMGANVLRLDDTYTFQVINKTVQMVIPALIQVNFDLSESSGSVEEVVIKIVRVFVDALPHVPEHRRLPILAQLITTVGGDKFLWVLLVLLFEQYVTKTVTATSSTDKDAVLEADTEFWISICCEFNVQSQFQSMMKIIQYLTELPENKEGETCKTKLKNQDGQLFNVESHSDKQLRHFKFLSVSFMSQLLSSQSFVKKIVECEETEELQKLEQRLLEEVLHYINTVASSVEGNVDKPTAKFWRVLLNKSYDMLDKVNALLPTETFIPVIRGLMTNQLPSVRRKAMELLNNKVQQRTKWQKSQVRQSKLVPELIAIVQCKRKEEEEEQAINRQTALFSLKLLCKGFGTENPLPFVPVLKTAIDLISSEKEEKNVMGSALLCIAEVTCTLKAQAIPQLPRLMPALLKTLKNKKELVSNEIYLLSAITALLKVAETLPHFLSPYLLDCLLQVVRLEKIVVEFGPSSQISLRVTSLKTILATRLASRILLPALRVCCFAFIWQNCLGPLMNILKEHIVCMEKEHLTSHQSELTAFFMRALDFRTEHAEDDLEEVGKTEAYIIDCLISMVMKLSEASFRPLFFKLFDWSKTESTLKDRLLTFHRIADCIADKLKGLFTLFAGHLVKPFAETLNQVNISKTDEAFFDSENSTEKGCLLLQFTMDCLHKLFLFDTQKFLSKERAETLMMPLVDQLENMLGGDEKFQERVTAHLIPCIAQFSVAMADDSLWKPLNYQILLKMRHTSAKVRFAALLALVEVAQKLKENYLVLLPESIPFLAELMEDECEEVEQQCQKTIHQLEVILGEPLQSYF</sequence>
<evidence type="ECO:0000259" key="9">
    <source>
        <dbReference type="SMART" id="SM01036"/>
    </source>
</evidence>
<dbReference type="Pfam" id="PF23243">
    <property type="entry name" value="HEAT_HEATR1"/>
    <property type="match status" value="1"/>
</dbReference>
<reference evidence="10" key="1">
    <citation type="submission" date="2025-08" db="UniProtKB">
        <authorList>
            <consortium name="Ensembl"/>
        </authorList>
    </citation>
    <scope>IDENTIFICATION</scope>
</reference>
<dbReference type="GO" id="GO:0000462">
    <property type="term" value="P:maturation of SSU-rRNA from tricistronic rRNA transcript (SSU-rRNA, 5.8S rRNA, LSU-rRNA)"/>
    <property type="evidence" value="ECO:0007669"/>
    <property type="project" value="TreeGrafter"/>
</dbReference>
<evidence type="ECO:0000256" key="2">
    <source>
        <dbReference type="ARBA" id="ARBA00010559"/>
    </source>
</evidence>
<dbReference type="InterPro" id="IPR022125">
    <property type="entry name" value="U3snoRNP10_N"/>
</dbReference>
<dbReference type="InterPro" id="IPR056473">
    <property type="entry name" value="HEAT_Utp10/HEAT1"/>
</dbReference>
<name>A0A8C3JHE0_9CHAR</name>
<evidence type="ECO:0000256" key="6">
    <source>
        <dbReference type="ARBA" id="ARBA00023274"/>
    </source>
</evidence>
<dbReference type="Pfam" id="PF08146">
    <property type="entry name" value="BP28CT"/>
    <property type="match status" value="1"/>
</dbReference>
<dbReference type="Proteomes" id="UP000694419">
    <property type="component" value="Unplaced"/>
</dbReference>
<dbReference type="Pfam" id="PF12397">
    <property type="entry name" value="U3snoRNP10"/>
    <property type="match status" value="1"/>
</dbReference>
<keyword evidence="11" id="KW-1185">Reference proteome</keyword>
<dbReference type="InterPro" id="IPR040191">
    <property type="entry name" value="UTP10"/>
</dbReference>
<accession>A0A8C3JHE0</accession>
<dbReference type="SMART" id="SM01036">
    <property type="entry name" value="BP28CT"/>
    <property type="match status" value="1"/>
</dbReference>
<comment type="similarity">
    <text evidence="2 7">Belongs to the HEATR1/UTP10 family.</text>
</comment>
<evidence type="ECO:0000313" key="11">
    <source>
        <dbReference type="Proteomes" id="UP000694419"/>
    </source>
</evidence>
<dbReference type="Ensembl" id="ENSCPGT00000008629.1">
    <property type="protein sequence ID" value="ENSCPGP00000007852.1"/>
    <property type="gene ID" value="ENSCPGG00000002605.1"/>
</dbReference>
<dbReference type="GO" id="GO:0034455">
    <property type="term" value="C:t-UTP complex"/>
    <property type="evidence" value="ECO:0007669"/>
    <property type="project" value="TreeGrafter"/>
</dbReference>
<keyword evidence="5 7" id="KW-0539">Nucleus</keyword>
<evidence type="ECO:0000313" key="10">
    <source>
        <dbReference type="Ensembl" id="ENSCPGP00000007852.1"/>
    </source>
</evidence>
<dbReference type="GO" id="GO:0032040">
    <property type="term" value="C:small-subunit processome"/>
    <property type="evidence" value="ECO:0007669"/>
    <property type="project" value="TreeGrafter"/>
</dbReference>
<organism evidence="10 11">
    <name type="scientific">Calidris pygmaea</name>
    <name type="common">Spoon-billed sandpiper</name>
    <dbReference type="NCBI Taxonomy" id="425635"/>
    <lineage>
        <taxon>Eukaryota</taxon>
        <taxon>Metazoa</taxon>
        <taxon>Chordata</taxon>
        <taxon>Craniata</taxon>
        <taxon>Vertebrata</taxon>
        <taxon>Euteleostomi</taxon>
        <taxon>Archelosauria</taxon>
        <taxon>Archosauria</taxon>
        <taxon>Dinosauria</taxon>
        <taxon>Saurischia</taxon>
        <taxon>Theropoda</taxon>
        <taxon>Coelurosauria</taxon>
        <taxon>Aves</taxon>
        <taxon>Neognathae</taxon>
        <taxon>Neoaves</taxon>
        <taxon>Charadriiformes</taxon>
        <taxon>Scolopacidae</taxon>
        <taxon>Calidris</taxon>
    </lineage>
</organism>
<dbReference type="PANTHER" id="PTHR13457:SF1">
    <property type="entry name" value="HEAT REPEAT-CONTAINING PROTEIN 1"/>
    <property type="match status" value="1"/>
</dbReference>
<evidence type="ECO:0000256" key="3">
    <source>
        <dbReference type="ARBA" id="ARBA00022517"/>
    </source>
</evidence>
<evidence type="ECO:0000256" key="1">
    <source>
        <dbReference type="ARBA" id="ARBA00004604"/>
    </source>
</evidence>
<dbReference type="GO" id="GO:0030686">
    <property type="term" value="C:90S preribosome"/>
    <property type="evidence" value="ECO:0007669"/>
    <property type="project" value="TreeGrafter"/>
</dbReference>
<dbReference type="InterPro" id="IPR012954">
    <property type="entry name" value="BP28_C_dom"/>
</dbReference>
<dbReference type="SUPFAM" id="SSF48371">
    <property type="entry name" value="ARM repeat"/>
    <property type="match status" value="3"/>
</dbReference>
<evidence type="ECO:0000256" key="8">
    <source>
        <dbReference type="SAM" id="MobiDB-lite"/>
    </source>
</evidence>
<dbReference type="InterPro" id="IPR016024">
    <property type="entry name" value="ARM-type_fold"/>
</dbReference>
<reference evidence="10" key="2">
    <citation type="submission" date="2025-09" db="UniProtKB">
        <authorList>
            <consortium name="Ensembl"/>
        </authorList>
    </citation>
    <scope>IDENTIFICATION</scope>
</reference>
<evidence type="ECO:0000256" key="7">
    <source>
        <dbReference type="RuleBase" id="RU367065"/>
    </source>
</evidence>
<comment type="subcellular location">
    <subcellularLocation>
        <location evidence="1 7">Nucleus</location>
        <location evidence="1 7">Nucleolus</location>
    </subcellularLocation>
</comment>
<feature type="domain" description="BP28 C-terminal" evidence="9">
    <location>
        <begin position="1778"/>
        <end position="1931"/>
    </location>
</feature>
<comment type="function">
    <text evidence="7">Involved in nucleolar processing of pre-18S ribosomal RNA.</text>
</comment>
<feature type="region of interest" description="Disordered" evidence="8">
    <location>
        <begin position="1102"/>
        <end position="1128"/>
    </location>
</feature>
<keyword evidence="4 7" id="KW-0698">rRNA processing</keyword>
<dbReference type="GO" id="GO:0045943">
    <property type="term" value="P:positive regulation of transcription by RNA polymerase I"/>
    <property type="evidence" value="ECO:0007669"/>
    <property type="project" value="TreeGrafter"/>
</dbReference>
<keyword evidence="3 7" id="KW-0690">Ribosome biogenesis</keyword>
<evidence type="ECO:0000256" key="5">
    <source>
        <dbReference type="ARBA" id="ARBA00023242"/>
    </source>
</evidence>
<dbReference type="PANTHER" id="PTHR13457">
    <property type="entry name" value="BAP28"/>
    <property type="match status" value="1"/>
</dbReference>
<proteinExistence type="inferred from homology"/>